<evidence type="ECO:0000256" key="3">
    <source>
        <dbReference type="PIRSR" id="PIRSR001220-1"/>
    </source>
</evidence>
<evidence type="ECO:0000259" key="7">
    <source>
        <dbReference type="Pfam" id="PF17763"/>
    </source>
</evidence>
<evidence type="ECO:0000313" key="9">
    <source>
        <dbReference type="Proteomes" id="UP000538292"/>
    </source>
</evidence>
<dbReference type="GO" id="GO:0004067">
    <property type="term" value="F:asparaginase activity"/>
    <property type="evidence" value="ECO:0007669"/>
    <property type="project" value="UniProtKB-UniRule"/>
</dbReference>
<feature type="binding site" evidence="4">
    <location>
        <position position="56"/>
    </location>
    <ligand>
        <name>substrate</name>
    </ligand>
</feature>
<feature type="binding site" evidence="4">
    <location>
        <begin position="89"/>
        <end position="90"/>
    </location>
    <ligand>
        <name>substrate</name>
    </ligand>
</feature>
<protein>
    <submittedName>
        <fullName evidence="8">Asparaginase</fullName>
    </submittedName>
</protein>
<keyword evidence="9" id="KW-1185">Reference proteome</keyword>
<dbReference type="FunFam" id="3.40.50.1170:FF:000001">
    <property type="entry name" value="L-asparaginase 2"/>
    <property type="match status" value="1"/>
</dbReference>
<dbReference type="InterPro" id="IPR027473">
    <property type="entry name" value="L-asparaginase_C"/>
</dbReference>
<dbReference type="SUPFAM" id="SSF53774">
    <property type="entry name" value="Glutaminase/Asparaginase"/>
    <property type="match status" value="1"/>
</dbReference>
<dbReference type="InterPro" id="IPR027474">
    <property type="entry name" value="L-asparaginase_N"/>
</dbReference>
<dbReference type="PANTHER" id="PTHR11707:SF28">
    <property type="entry name" value="60 KDA LYSOPHOSPHOLIPASE"/>
    <property type="match status" value="1"/>
</dbReference>
<feature type="domain" description="L-asparaginase N-terminal" evidence="6">
    <location>
        <begin position="4"/>
        <end position="193"/>
    </location>
</feature>
<dbReference type="PRINTS" id="PR00139">
    <property type="entry name" value="ASNGLNASE"/>
</dbReference>
<dbReference type="GO" id="GO:0006528">
    <property type="term" value="P:asparagine metabolic process"/>
    <property type="evidence" value="ECO:0007669"/>
    <property type="project" value="InterPro"/>
</dbReference>
<dbReference type="InterPro" id="IPR004550">
    <property type="entry name" value="AsnASE_II"/>
</dbReference>
<dbReference type="Pfam" id="PF00710">
    <property type="entry name" value="Asparaginase"/>
    <property type="match status" value="1"/>
</dbReference>
<accession>A0A7W2AS56</accession>
<dbReference type="CDD" id="cd08964">
    <property type="entry name" value="L-asparaginase_II"/>
    <property type="match status" value="1"/>
</dbReference>
<dbReference type="PIRSF" id="PIRSF001220">
    <property type="entry name" value="L-ASNase_gatD"/>
    <property type="match status" value="1"/>
</dbReference>
<reference evidence="8 9" key="1">
    <citation type="submission" date="2020-07" db="EMBL/GenBank/DDBJ databases">
        <title>Thermoactinomyces phylogeny.</title>
        <authorList>
            <person name="Dunlap C."/>
        </authorList>
    </citation>
    <scope>NUCLEOTIDE SEQUENCE [LARGE SCALE GENOMIC DNA]</scope>
    <source>
        <strain evidence="8 9">AMNI-1</strain>
    </source>
</reference>
<dbReference type="InterPro" id="IPR037152">
    <property type="entry name" value="L-asparaginase_N_sf"/>
</dbReference>
<dbReference type="Gene3D" id="3.40.50.1170">
    <property type="entry name" value="L-asparaginase, N-terminal domain"/>
    <property type="match status" value="1"/>
</dbReference>
<evidence type="ECO:0000256" key="4">
    <source>
        <dbReference type="PIRSR" id="PIRSR001220-2"/>
    </source>
</evidence>
<comment type="caution">
    <text evidence="8">The sequence shown here is derived from an EMBL/GenBank/DDBJ whole genome shotgun (WGS) entry which is preliminary data.</text>
</comment>
<feature type="active site" description="O-isoaspartyl threonine intermediate" evidence="3">
    <location>
        <position position="13"/>
    </location>
</feature>
<evidence type="ECO:0000313" key="8">
    <source>
        <dbReference type="EMBL" id="MBA4603709.1"/>
    </source>
</evidence>
<dbReference type="EMBL" id="JACEOL010000066">
    <property type="protein sequence ID" value="MBA4603709.1"/>
    <property type="molecule type" value="Genomic_DNA"/>
</dbReference>
<dbReference type="PANTHER" id="PTHR11707">
    <property type="entry name" value="L-ASPARAGINASE"/>
    <property type="match status" value="1"/>
</dbReference>
<keyword evidence="2" id="KW-0378">Hydrolase</keyword>
<dbReference type="PROSITE" id="PS00917">
    <property type="entry name" value="ASN_GLN_ASE_2"/>
    <property type="match status" value="1"/>
</dbReference>
<proteinExistence type="inferred from homology"/>
<name>A0A7W2AS56_9BACL</name>
<feature type="active site" evidence="5">
    <location>
        <position position="89"/>
    </location>
</feature>
<evidence type="ECO:0000256" key="2">
    <source>
        <dbReference type="ARBA" id="ARBA00022801"/>
    </source>
</evidence>
<dbReference type="Gene3D" id="3.40.50.40">
    <property type="match status" value="1"/>
</dbReference>
<dbReference type="SMART" id="SM00870">
    <property type="entry name" value="Asparaginase"/>
    <property type="match status" value="1"/>
</dbReference>
<evidence type="ECO:0000259" key="6">
    <source>
        <dbReference type="Pfam" id="PF00710"/>
    </source>
</evidence>
<dbReference type="InterPro" id="IPR040919">
    <property type="entry name" value="Asparaginase_C"/>
</dbReference>
<comment type="similarity">
    <text evidence="1">Belongs to the asparaginase 1 family.</text>
</comment>
<evidence type="ECO:0000256" key="5">
    <source>
        <dbReference type="PROSITE-ProRule" id="PRU10100"/>
    </source>
</evidence>
<dbReference type="PIRSF" id="PIRSF500176">
    <property type="entry name" value="L_ASNase"/>
    <property type="match status" value="1"/>
</dbReference>
<dbReference type="PROSITE" id="PS51732">
    <property type="entry name" value="ASN_GLN_ASE_3"/>
    <property type="match status" value="1"/>
</dbReference>
<feature type="domain" description="Asparaginase/glutaminase C-terminal" evidence="7">
    <location>
        <begin position="207"/>
        <end position="322"/>
    </location>
</feature>
<dbReference type="InterPro" id="IPR036152">
    <property type="entry name" value="Asp/glu_Ase-like_sf"/>
</dbReference>
<gene>
    <name evidence="8" type="ORF">H2C83_15685</name>
</gene>
<dbReference type="Proteomes" id="UP000538292">
    <property type="component" value="Unassembled WGS sequence"/>
</dbReference>
<dbReference type="SFLD" id="SFLDS00057">
    <property type="entry name" value="Glutaminase/Asparaginase"/>
    <property type="match status" value="1"/>
</dbReference>
<dbReference type="Pfam" id="PF17763">
    <property type="entry name" value="Asparaginase_C"/>
    <property type="match status" value="1"/>
</dbReference>
<evidence type="ECO:0000256" key="1">
    <source>
        <dbReference type="ARBA" id="ARBA00010518"/>
    </source>
</evidence>
<dbReference type="InterPro" id="IPR006034">
    <property type="entry name" value="Asparaginase/glutaminase-like"/>
</dbReference>
<dbReference type="FunFam" id="3.40.50.40:FF:000003">
    <property type="entry name" value="L-asparaginase 2"/>
    <property type="match status" value="1"/>
</dbReference>
<sequence>MNKKVIVITTGGTIEMSQANEAEGIRIQDQHTLQKTLPLLNQYANVEMEHLFNLPSPHITPAEMAQIARRVEKYLDREEVKGAVITHGTDTLEETAYFLDLVLPKNKPVVVTGAMRSHNELGADGPYNLVNAVRVASHNNADRKGTLVVFNDEIHSARTVTKTHSSNIATFQSPGLGPMGVITKKNVIFYREALYEKQLPLNTPSHQVALIKTAAGMDDSIIEWAIAQKMGGIVIEALGQGNVPPMMLPGIRKALAQRIPIVLVSRCFNGTVLDTYGYEGGGKQLKEMGIIFSNGINGQKARIKLMLALEMTTDRQRLEAYFHM</sequence>
<dbReference type="InterPro" id="IPR027475">
    <property type="entry name" value="Asparaginase/glutaminase_AS2"/>
</dbReference>
<dbReference type="AlphaFoldDB" id="A0A7W2AS56"/>
<organism evidence="8 9">
    <name type="scientific">Thermoactinomyces mirandus</name>
    <dbReference type="NCBI Taxonomy" id="2756294"/>
    <lineage>
        <taxon>Bacteria</taxon>
        <taxon>Bacillati</taxon>
        <taxon>Bacillota</taxon>
        <taxon>Bacilli</taxon>
        <taxon>Bacillales</taxon>
        <taxon>Thermoactinomycetaceae</taxon>
        <taxon>Thermoactinomyces</taxon>
    </lineage>
</organism>